<dbReference type="Gene3D" id="3.30.70.3270">
    <property type="match status" value="1"/>
</dbReference>
<evidence type="ECO:0000256" key="2">
    <source>
        <dbReference type="ARBA" id="ARBA00023004"/>
    </source>
</evidence>
<dbReference type="PANTHER" id="PTHR43122">
    <property type="entry name" value="FERREDOXIN SUBUNIT OF PYRUVATE:FLAVODOXIN OXIDOREDUCTASE-RELATED"/>
    <property type="match status" value="1"/>
</dbReference>
<dbReference type="PROSITE" id="PS00198">
    <property type="entry name" value="4FE4S_FER_1"/>
    <property type="match status" value="1"/>
</dbReference>
<comment type="caution">
    <text evidence="5">The sequence shown here is derived from an EMBL/GenBank/DDBJ whole genome shotgun (WGS) entry which is preliminary data.</text>
</comment>
<keyword evidence="2" id="KW-0408">Iron</keyword>
<dbReference type="Pfam" id="PF12838">
    <property type="entry name" value="Fer4_7"/>
    <property type="match status" value="1"/>
</dbReference>
<evidence type="ECO:0000313" key="5">
    <source>
        <dbReference type="EMBL" id="OUR99885.1"/>
    </source>
</evidence>
<dbReference type="GO" id="GO:0046872">
    <property type="term" value="F:metal ion binding"/>
    <property type="evidence" value="ECO:0007669"/>
    <property type="project" value="UniProtKB-KW"/>
</dbReference>
<keyword evidence="1" id="KW-0479">Metal-binding</keyword>
<gene>
    <name evidence="5" type="ORF">A9Q84_02325</name>
</gene>
<organism evidence="5 6">
    <name type="scientific">Halobacteriovorax marinus</name>
    <dbReference type="NCBI Taxonomy" id="97084"/>
    <lineage>
        <taxon>Bacteria</taxon>
        <taxon>Pseudomonadati</taxon>
        <taxon>Bdellovibrionota</taxon>
        <taxon>Bacteriovoracia</taxon>
        <taxon>Bacteriovoracales</taxon>
        <taxon>Halobacteriovoraceae</taxon>
        <taxon>Halobacteriovorax</taxon>
    </lineage>
</organism>
<keyword evidence="3" id="KW-0411">Iron-sulfur</keyword>
<dbReference type="PANTHER" id="PTHR43122:SF1">
    <property type="entry name" value="IRON-SULFUR-BINDING PROTEIN"/>
    <property type="match status" value="1"/>
</dbReference>
<evidence type="ECO:0000256" key="3">
    <source>
        <dbReference type="ARBA" id="ARBA00023014"/>
    </source>
</evidence>
<dbReference type="PROSITE" id="PS51379">
    <property type="entry name" value="4FE4S_FER_2"/>
    <property type="match status" value="2"/>
</dbReference>
<evidence type="ECO:0000259" key="4">
    <source>
        <dbReference type="PROSITE" id="PS51379"/>
    </source>
</evidence>
<protein>
    <recommendedName>
        <fullName evidence="4">4Fe-4S ferredoxin-type domain-containing protein</fullName>
    </recommendedName>
</protein>
<sequence>MILERELYKSIGATRAIAKSLRVYFVTIISGLIKPRLQLVTSFSRGLPELIDSKNCSNCKKCELICPTNCLSIEEKSDQLESFILDVSACIFCGLCSDVCSPKVLTLTDHRPLASHGESLWKIDLMKRE</sequence>
<name>A0A1Y5FI59_9BACT</name>
<reference evidence="6" key="1">
    <citation type="journal article" date="2017" name="Proc. Natl. Acad. Sci. U.S.A.">
        <title>Simulation of Deepwater Horizon oil plume reveals substrate specialization within a complex community of hydrocarbon-degraders.</title>
        <authorList>
            <person name="Hu P."/>
            <person name="Dubinsky E.A."/>
            <person name="Probst A.J."/>
            <person name="Wang J."/>
            <person name="Sieber C.M.K."/>
            <person name="Tom L.M."/>
            <person name="Gardinali P."/>
            <person name="Banfield J.F."/>
            <person name="Atlas R.M."/>
            <person name="Andersen G.L."/>
        </authorList>
    </citation>
    <scope>NUCLEOTIDE SEQUENCE [LARGE SCALE GENOMIC DNA]</scope>
</reference>
<evidence type="ECO:0000313" key="6">
    <source>
        <dbReference type="Proteomes" id="UP000196531"/>
    </source>
</evidence>
<dbReference type="InterPro" id="IPR017896">
    <property type="entry name" value="4Fe4S_Fe-S-bd"/>
</dbReference>
<dbReference type="Proteomes" id="UP000196531">
    <property type="component" value="Unassembled WGS sequence"/>
</dbReference>
<dbReference type="EMBL" id="MAAO01000002">
    <property type="protein sequence ID" value="OUR99885.1"/>
    <property type="molecule type" value="Genomic_DNA"/>
</dbReference>
<accession>A0A1Y5FI59</accession>
<dbReference type="GO" id="GO:0051536">
    <property type="term" value="F:iron-sulfur cluster binding"/>
    <property type="evidence" value="ECO:0007669"/>
    <property type="project" value="UniProtKB-KW"/>
</dbReference>
<evidence type="ECO:0000256" key="1">
    <source>
        <dbReference type="ARBA" id="ARBA00022723"/>
    </source>
</evidence>
<proteinExistence type="predicted"/>
<feature type="domain" description="4Fe-4S ferredoxin-type" evidence="4">
    <location>
        <begin position="81"/>
        <end position="110"/>
    </location>
</feature>
<feature type="domain" description="4Fe-4S ferredoxin-type" evidence="4">
    <location>
        <begin position="46"/>
        <end position="76"/>
    </location>
</feature>
<dbReference type="SUPFAM" id="SSF54862">
    <property type="entry name" value="4Fe-4S ferredoxins"/>
    <property type="match status" value="1"/>
</dbReference>
<dbReference type="AlphaFoldDB" id="A0A1Y5FI59"/>
<dbReference type="InterPro" id="IPR017900">
    <property type="entry name" value="4Fe4S_Fe_S_CS"/>
</dbReference>